<accession>A0ABT7KDX9</accession>
<evidence type="ECO:0000256" key="1">
    <source>
        <dbReference type="SAM" id="Phobius"/>
    </source>
</evidence>
<keyword evidence="1" id="KW-1133">Transmembrane helix</keyword>
<dbReference type="Proteomes" id="UP001172630">
    <property type="component" value="Unassembled WGS sequence"/>
</dbReference>
<organism evidence="2 3">
    <name type="scientific">Rhizobium calliandrae</name>
    <dbReference type="NCBI Taxonomy" id="1312182"/>
    <lineage>
        <taxon>Bacteria</taxon>
        <taxon>Pseudomonadati</taxon>
        <taxon>Pseudomonadota</taxon>
        <taxon>Alphaproteobacteria</taxon>
        <taxon>Hyphomicrobiales</taxon>
        <taxon>Rhizobiaceae</taxon>
        <taxon>Rhizobium/Agrobacterium group</taxon>
        <taxon>Rhizobium</taxon>
    </lineage>
</organism>
<dbReference type="RefSeq" id="WP_285879978.1">
    <property type="nucleotide sequence ID" value="NZ_JARFYN010000016.1"/>
</dbReference>
<feature type="transmembrane region" description="Helical" evidence="1">
    <location>
        <begin position="16"/>
        <end position="37"/>
    </location>
</feature>
<keyword evidence="1" id="KW-0472">Membrane</keyword>
<dbReference type="EMBL" id="JARFYN010000016">
    <property type="protein sequence ID" value="MDL2406825.1"/>
    <property type="molecule type" value="Genomic_DNA"/>
</dbReference>
<evidence type="ECO:0000313" key="3">
    <source>
        <dbReference type="Proteomes" id="UP001172630"/>
    </source>
</evidence>
<protein>
    <recommendedName>
        <fullName evidence="4">GGDEF domain-containing protein</fullName>
    </recommendedName>
</protein>
<keyword evidence="1" id="KW-0812">Transmembrane</keyword>
<name>A0ABT7KDX9_9HYPH</name>
<gene>
    <name evidence="2" type="ORF">PY650_14380</name>
</gene>
<evidence type="ECO:0008006" key="4">
    <source>
        <dbReference type="Google" id="ProtNLM"/>
    </source>
</evidence>
<evidence type="ECO:0000313" key="2">
    <source>
        <dbReference type="EMBL" id="MDL2406825.1"/>
    </source>
</evidence>
<comment type="caution">
    <text evidence="2">The sequence shown here is derived from an EMBL/GenBank/DDBJ whole genome shotgun (WGS) entry which is preliminary data.</text>
</comment>
<sequence>MTMNLLAVKFRQQYGLRLFTMGGLIAFCVVTGVHLFAVDQARAVYVHALAGIAAAPLLTL</sequence>
<proteinExistence type="predicted"/>
<keyword evidence="3" id="KW-1185">Reference proteome</keyword>
<reference evidence="2" key="1">
    <citation type="submission" date="2023-06" db="EMBL/GenBank/DDBJ databases">
        <title>Phylogenetic Diversity of Rhizobium strains.</title>
        <authorList>
            <person name="Moura F.T."/>
            <person name="Helene L.C.F."/>
            <person name="Hungria M."/>
        </authorList>
    </citation>
    <scope>NUCLEOTIDE SEQUENCE</scope>
    <source>
        <strain evidence="2">CCGE524</strain>
    </source>
</reference>